<dbReference type="RefSeq" id="WP_218897745.1">
    <property type="nucleotide sequence ID" value="NZ_JACCFS010000001.1"/>
</dbReference>
<dbReference type="Proteomes" id="UP000572051">
    <property type="component" value="Unassembled WGS sequence"/>
</dbReference>
<dbReference type="Pfam" id="PF03358">
    <property type="entry name" value="FMN_red"/>
    <property type="match status" value="1"/>
</dbReference>
<evidence type="ECO:0000256" key="1">
    <source>
        <dbReference type="ARBA" id="ARBA00022630"/>
    </source>
</evidence>
<keyword evidence="1" id="KW-0285">Flavoprotein</keyword>
<evidence type="ECO:0000313" key="6">
    <source>
        <dbReference type="EMBL" id="NYJ34815.1"/>
    </source>
</evidence>
<evidence type="ECO:0000313" key="7">
    <source>
        <dbReference type="Proteomes" id="UP000572051"/>
    </source>
</evidence>
<keyword evidence="7" id="KW-1185">Reference proteome</keyword>
<proteinExistence type="predicted"/>
<evidence type="ECO:0000256" key="4">
    <source>
        <dbReference type="SAM" id="MobiDB-lite"/>
    </source>
</evidence>
<feature type="domain" description="NADPH-dependent FMN reductase-like" evidence="5">
    <location>
        <begin position="6"/>
        <end position="134"/>
    </location>
</feature>
<dbReference type="PANTHER" id="PTHR43408:SF2">
    <property type="entry name" value="FMN REDUCTASE (NADPH)"/>
    <property type="match status" value="1"/>
</dbReference>
<evidence type="ECO:0000256" key="2">
    <source>
        <dbReference type="ARBA" id="ARBA00022643"/>
    </source>
</evidence>
<feature type="region of interest" description="Disordered" evidence="4">
    <location>
        <begin position="1"/>
        <end position="20"/>
    </location>
</feature>
<comment type="caution">
    <text evidence="6">The sequence shown here is derived from an EMBL/GenBank/DDBJ whole genome shotgun (WGS) entry which is preliminary data.</text>
</comment>
<organism evidence="6 7">
    <name type="scientific">Nocardiopsis aegyptia</name>
    <dbReference type="NCBI Taxonomy" id="220378"/>
    <lineage>
        <taxon>Bacteria</taxon>
        <taxon>Bacillati</taxon>
        <taxon>Actinomycetota</taxon>
        <taxon>Actinomycetes</taxon>
        <taxon>Streptosporangiales</taxon>
        <taxon>Nocardiopsidaceae</taxon>
        <taxon>Nocardiopsis</taxon>
    </lineage>
</organism>
<dbReference type="GO" id="GO:0052873">
    <property type="term" value="F:FMN reductase (NADPH) activity"/>
    <property type="evidence" value="ECO:0007669"/>
    <property type="project" value="UniProtKB-EC"/>
</dbReference>
<dbReference type="InterPro" id="IPR051814">
    <property type="entry name" value="NAD(P)H-dep_FMN_reductase"/>
</dbReference>
<name>A0A7Z0JAV5_9ACTN</name>
<dbReference type="PANTHER" id="PTHR43408">
    <property type="entry name" value="FMN REDUCTASE (NADPH)"/>
    <property type="match status" value="1"/>
</dbReference>
<sequence length="178" mass="18277">MGSSHVAALVGNPRPGSRTARTAEHVARLLASLTGDDHVTTIDLSAHGPAVLDPGDAAVDEAVATARSARLLVVASPVYKGTFTGLLKAFLDRMPPEGLRGTIAVPLMVGASDGHAHAAESALRPVLVELAASCPVPALYLREQTLGELGTDTDPALAWYDRHSATLSSVMGTATAPL</sequence>
<dbReference type="InterPro" id="IPR005025">
    <property type="entry name" value="FMN_Rdtase-like_dom"/>
</dbReference>
<dbReference type="Gene3D" id="3.40.50.360">
    <property type="match status" value="1"/>
</dbReference>
<gene>
    <name evidence="6" type="ORF">HNR10_002696</name>
</gene>
<accession>A0A7Z0JAV5</accession>
<evidence type="ECO:0000256" key="3">
    <source>
        <dbReference type="ARBA" id="ARBA00023002"/>
    </source>
</evidence>
<dbReference type="InterPro" id="IPR029039">
    <property type="entry name" value="Flavoprotein-like_sf"/>
</dbReference>
<dbReference type="AlphaFoldDB" id="A0A7Z0JAV5"/>
<dbReference type="EC" id="1.5.1.38" evidence="6"/>
<evidence type="ECO:0000259" key="5">
    <source>
        <dbReference type="Pfam" id="PF03358"/>
    </source>
</evidence>
<dbReference type="EMBL" id="JACCFS010000001">
    <property type="protein sequence ID" value="NYJ34815.1"/>
    <property type="molecule type" value="Genomic_DNA"/>
</dbReference>
<keyword evidence="3 6" id="KW-0560">Oxidoreductase</keyword>
<protein>
    <submittedName>
        <fullName evidence="6">FMN reductase</fullName>
        <ecNumber evidence="6">1.5.1.38</ecNumber>
    </submittedName>
</protein>
<reference evidence="6 7" key="1">
    <citation type="submission" date="2020-07" db="EMBL/GenBank/DDBJ databases">
        <title>Sequencing the genomes of 1000 actinobacteria strains.</title>
        <authorList>
            <person name="Klenk H.-P."/>
        </authorList>
    </citation>
    <scope>NUCLEOTIDE SEQUENCE [LARGE SCALE GENOMIC DNA]</scope>
    <source>
        <strain evidence="6 7">DSM 44442</strain>
    </source>
</reference>
<keyword evidence="2" id="KW-0288">FMN</keyword>
<dbReference type="SUPFAM" id="SSF52218">
    <property type="entry name" value="Flavoproteins"/>
    <property type="match status" value="1"/>
</dbReference>